<dbReference type="SUPFAM" id="SSF55383">
    <property type="entry name" value="Copper amine oxidase, domain N"/>
    <property type="match status" value="1"/>
</dbReference>
<evidence type="ECO:0000259" key="1">
    <source>
        <dbReference type="Pfam" id="PF07833"/>
    </source>
</evidence>
<evidence type="ECO:0000313" key="2">
    <source>
        <dbReference type="EMBL" id="NBD28391.1"/>
    </source>
</evidence>
<protein>
    <recommendedName>
        <fullName evidence="1">Copper amine oxidase-like N-terminal domain-containing protein</fullName>
    </recommendedName>
</protein>
<reference evidence="2 3" key="1">
    <citation type="submission" date="2020-01" db="EMBL/GenBank/DDBJ databases">
        <title>Paenibacillus soybeanensis sp. nov. isolated from the nodules of soybean (Glycine max(L.) Merr).</title>
        <authorList>
            <person name="Wang H."/>
        </authorList>
    </citation>
    <scope>NUCLEOTIDE SEQUENCE [LARGE SCALE GENOMIC DNA]</scope>
    <source>
        <strain evidence="2 3">T1</strain>
    </source>
</reference>
<accession>A0ABW9Y1R0</accession>
<organism evidence="2 3">
    <name type="scientific">Paenibacillus glycinis</name>
    <dbReference type="NCBI Taxonomy" id="2697035"/>
    <lineage>
        <taxon>Bacteria</taxon>
        <taxon>Bacillati</taxon>
        <taxon>Bacillota</taxon>
        <taxon>Bacilli</taxon>
        <taxon>Bacillales</taxon>
        <taxon>Paenibacillaceae</taxon>
        <taxon>Paenibacillus</taxon>
    </lineage>
</organism>
<gene>
    <name evidence="2" type="ORF">GT019_31420</name>
</gene>
<evidence type="ECO:0000313" key="3">
    <source>
        <dbReference type="Proteomes" id="UP000665561"/>
    </source>
</evidence>
<dbReference type="RefSeq" id="WP_161747390.1">
    <property type="nucleotide sequence ID" value="NZ_JAAAMV010000044.1"/>
</dbReference>
<feature type="domain" description="Copper amine oxidase-like N-terminal" evidence="1">
    <location>
        <begin position="46"/>
        <end position="132"/>
    </location>
</feature>
<dbReference type="InterPro" id="IPR012854">
    <property type="entry name" value="Cu_amine_oxidase-like_N"/>
</dbReference>
<dbReference type="Pfam" id="PF07833">
    <property type="entry name" value="Cu_amine_oxidN1"/>
    <property type="match status" value="1"/>
</dbReference>
<dbReference type="EMBL" id="JAAAMV010000044">
    <property type="protein sequence ID" value="NBD28391.1"/>
    <property type="molecule type" value="Genomic_DNA"/>
</dbReference>
<dbReference type="Proteomes" id="UP000665561">
    <property type="component" value="Unassembled WGS sequence"/>
</dbReference>
<dbReference type="InterPro" id="IPR036582">
    <property type="entry name" value="Mao_N_sf"/>
</dbReference>
<sequence length="268" mass="30281">MAYTKNLLVAVVFLSIVLAFNPNVSEASASSTFLNIDGYYLLSSAPLAPYIDDNNRMMVPMRTFSKLFGATATYEVASKTATIMEGNRSLKLTANSKIIEVNGQKFKLDTVPVLKNNSFFLPLKSVADAFQIRTSILDMGYGTEKTITIEDGRFLEQGVLKEINEMRSNDQEQYKNYGVFPTALTFDKNKQQVEIHIKSRNILGEKINFKDVKSGVWVVSNNEIQQVLSDVTEDLKVGKGEIMEQRYPTNNKNTSEVDYVFYFPRIQE</sequence>
<dbReference type="Gene3D" id="3.30.457.10">
    <property type="entry name" value="Copper amine oxidase-like, N-terminal domain"/>
    <property type="match status" value="1"/>
</dbReference>
<keyword evidence="3" id="KW-1185">Reference proteome</keyword>
<proteinExistence type="predicted"/>
<name>A0ABW9Y1R0_9BACL</name>
<comment type="caution">
    <text evidence="2">The sequence shown here is derived from an EMBL/GenBank/DDBJ whole genome shotgun (WGS) entry which is preliminary data.</text>
</comment>